<comment type="caution">
    <text evidence="2">The sequence shown here is derived from an EMBL/GenBank/DDBJ whole genome shotgun (WGS) entry which is preliminary data.</text>
</comment>
<dbReference type="InterPro" id="IPR027443">
    <property type="entry name" value="IPNS-like_sf"/>
</dbReference>
<proteinExistence type="predicted"/>
<feature type="domain" description="Non-haem dioxygenase N-terminal" evidence="1">
    <location>
        <begin position="20"/>
        <end position="116"/>
    </location>
</feature>
<dbReference type="AlphaFoldDB" id="A0A4Z0A4U5"/>
<dbReference type="STRING" id="135208.A0A4Z0A4U5"/>
<dbReference type="OrthoDB" id="406156at2759"/>
<name>A0A4Z0A4U5_9AGAM</name>
<evidence type="ECO:0000259" key="1">
    <source>
        <dbReference type="Pfam" id="PF14226"/>
    </source>
</evidence>
<dbReference type="InterPro" id="IPR026992">
    <property type="entry name" value="DIOX_N"/>
</dbReference>
<sequence length="212" mass="23397">MPGLTFPPFPDNVPTIQLVVIDFALLRAGDAAEIERLWKAATELGFWCLKNHGAEELADSMFDVGERTMELPLDEKMQFVPNGEGGSYEHAGANYVDPSGAPEVTEFLNISKNDALAYPAVFHRTYPRTVMERMETVVRPFVLKGLEVNETILRILNDKLGLPEGALAQRHQREKSSNCEARTLRAPPTVGWNADKATLGAHTDFGSLASRS</sequence>
<dbReference type="Gene3D" id="2.60.120.330">
    <property type="entry name" value="B-lactam Antibiotic, Isopenicillin N Synthase, Chain"/>
    <property type="match status" value="1"/>
</dbReference>
<protein>
    <recommendedName>
        <fullName evidence="1">Non-haem dioxygenase N-terminal domain-containing protein</fullName>
    </recommendedName>
</protein>
<keyword evidence="3" id="KW-1185">Reference proteome</keyword>
<dbReference type="SUPFAM" id="SSF51197">
    <property type="entry name" value="Clavaminate synthase-like"/>
    <property type="match status" value="1"/>
</dbReference>
<evidence type="ECO:0000313" key="3">
    <source>
        <dbReference type="Proteomes" id="UP000298061"/>
    </source>
</evidence>
<dbReference type="EMBL" id="SFCI01000212">
    <property type="protein sequence ID" value="TFY81434.1"/>
    <property type="molecule type" value="Genomic_DNA"/>
</dbReference>
<evidence type="ECO:0000313" key="2">
    <source>
        <dbReference type="EMBL" id="TFY81434.1"/>
    </source>
</evidence>
<dbReference type="Proteomes" id="UP000298061">
    <property type="component" value="Unassembled WGS sequence"/>
</dbReference>
<gene>
    <name evidence="2" type="ORF">EWM64_g2572</name>
</gene>
<dbReference type="Pfam" id="PF14226">
    <property type="entry name" value="DIOX_N"/>
    <property type="match status" value="1"/>
</dbReference>
<organism evidence="2 3">
    <name type="scientific">Hericium alpestre</name>
    <dbReference type="NCBI Taxonomy" id="135208"/>
    <lineage>
        <taxon>Eukaryota</taxon>
        <taxon>Fungi</taxon>
        <taxon>Dikarya</taxon>
        <taxon>Basidiomycota</taxon>
        <taxon>Agaricomycotina</taxon>
        <taxon>Agaricomycetes</taxon>
        <taxon>Russulales</taxon>
        <taxon>Hericiaceae</taxon>
        <taxon>Hericium</taxon>
    </lineage>
</organism>
<reference evidence="2 3" key="1">
    <citation type="submission" date="2019-02" db="EMBL/GenBank/DDBJ databases">
        <title>Genome sequencing of the rare red list fungi Hericium alpestre (H. flagellum).</title>
        <authorList>
            <person name="Buettner E."/>
            <person name="Kellner H."/>
        </authorList>
    </citation>
    <scope>NUCLEOTIDE SEQUENCE [LARGE SCALE GENOMIC DNA]</scope>
    <source>
        <strain evidence="2 3">DSM 108284</strain>
    </source>
</reference>
<accession>A0A4Z0A4U5</accession>